<keyword evidence="2" id="KW-1185">Reference proteome</keyword>
<accession>E9GGL3</accession>
<organism evidence="1 2">
    <name type="scientific">Daphnia pulex</name>
    <name type="common">Water flea</name>
    <dbReference type="NCBI Taxonomy" id="6669"/>
    <lineage>
        <taxon>Eukaryota</taxon>
        <taxon>Metazoa</taxon>
        <taxon>Ecdysozoa</taxon>
        <taxon>Arthropoda</taxon>
        <taxon>Crustacea</taxon>
        <taxon>Branchiopoda</taxon>
        <taxon>Diplostraca</taxon>
        <taxon>Cladocera</taxon>
        <taxon>Anomopoda</taxon>
        <taxon>Daphniidae</taxon>
        <taxon>Daphnia</taxon>
    </lineage>
</organism>
<gene>
    <name evidence="1" type="ORF">DAPPUDRAFT_102499</name>
</gene>
<sequence>MYDRERDYNWIYDVTAKQDTTNLEAPLTRNRESISLISSLIETDPRKRKQRLGQTVNSNPGKELCFNDLKLNAVATANAEDVANVSFVGLNYPTMAELWSKNRQIRASKIKFFDATESGAFDATKSTWGLAHNGPYKMGLDVNQKAAPNSSSHCAMIHVPPMPLLDGKTNFSSIQCDLVIRGTFEVDYTAPKDCKSHSAYGALGEIWDDCVDFAECPFGGYGMANFCKSRVQWVSGIAQYIKKDQLKAVDKNLKVAIDTVYGLDDVGSLAVNGSVA</sequence>
<evidence type="ECO:0000313" key="2">
    <source>
        <dbReference type="Proteomes" id="UP000000305"/>
    </source>
</evidence>
<name>E9GGL3_DAPPU</name>
<dbReference type="InParanoid" id="E9GGL3"/>
<dbReference type="EMBL" id="GL732543">
    <property type="protein sequence ID" value="EFX81410.1"/>
    <property type="molecule type" value="Genomic_DNA"/>
</dbReference>
<dbReference type="KEGG" id="dpx:DAPPUDRAFT_102499"/>
<dbReference type="AlphaFoldDB" id="E9GGL3"/>
<dbReference type="HOGENOM" id="CLU_1009221_0_0_1"/>
<proteinExistence type="predicted"/>
<reference evidence="1 2" key="1">
    <citation type="journal article" date="2011" name="Science">
        <title>The ecoresponsive genome of Daphnia pulex.</title>
        <authorList>
            <person name="Colbourne J.K."/>
            <person name="Pfrender M.E."/>
            <person name="Gilbert D."/>
            <person name="Thomas W.K."/>
            <person name="Tucker A."/>
            <person name="Oakley T.H."/>
            <person name="Tokishita S."/>
            <person name="Aerts A."/>
            <person name="Arnold G.J."/>
            <person name="Basu M.K."/>
            <person name="Bauer D.J."/>
            <person name="Caceres C.E."/>
            <person name="Carmel L."/>
            <person name="Casola C."/>
            <person name="Choi J.H."/>
            <person name="Detter J.C."/>
            <person name="Dong Q."/>
            <person name="Dusheyko S."/>
            <person name="Eads B.D."/>
            <person name="Frohlich T."/>
            <person name="Geiler-Samerotte K.A."/>
            <person name="Gerlach D."/>
            <person name="Hatcher P."/>
            <person name="Jogdeo S."/>
            <person name="Krijgsveld J."/>
            <person name="Kriventseva E.V."/>
            <person name="Kultz D."/>
            <person name="Laforsch C."/>
            <person name="Lindquist E."/>
            <person name="Lopez J."/>
            <person name="Manak J.R."/>
            <person name="Muller J."/>
            <person name="Pangilinan J."/>
            <person name="Patwardhan R.P."/>
            <person name="Pitluck S."/>
            <person name="Pritham E.J."/>
            <person name="Rechtsteiner A."/>
            <person name="Rho M."/>
            <person name="Rogozin I.B."/>
            <person name="Sakarya O."/>
            <person name="Salamov A."/>
            <person name="Schaack S."/>
            <person name="Shapiro H."/>
            <person name="Shiga Y."/>
            <person name="Skalitzky C."/>
            <person name="Smith Z."/>
            <person name="Souvorov A."/>
            <person name="Sung W."/>
            <person name="Tang Z."/>
            <person name="Tsuchiya D."/>
            <person name="Tu H."/>
            <person name="Vos H."/>
            <person name="Wang M."/>
            <person name="Wolf Y.I."/>
            <person name="Yamagata H."/>
            <person name="Yamada T."/>
            <person name="Ye Y."/>
            <person name="Shaw J.R."/>
            <person name="Andrews J."/>
            <person name="Crease T.J."/>
            <person name="Tang H."/>
            <person name="Lucas S.M."/>
            <person name="Robertson H.M."/>
            <person name="Bork P."/>
            <person name="Koonin E.V."/>
            <person name="Zdobnov E.M."/>
            <person name="Grigoriev I.V."/>
            <person name="Lynch M."/>
            <person name="Boore J.L."/>
        </authorList>
    </citation>
    <scope>NUCLEOTIDE SEQUENCE [LARGE SCALE GENOMIC DNA]</scope>
</reference>
<dbReference type="PhylomeDB" id="E9GGL3"/>
<dbReference type="Proteomes" id="UP000000305">
    <property type="component" value="Unassembled WGS sequence"/>
</dbReference>
<evidence type="ECO:0000313" key="1">
    <source>
        <dbReference type="EMBL" id="EFX81410.1"/>
    </source>
</evidence>
<protein>
    <submittedName>
        <fullName evidence="1">Uncharacterized protein</fullName>
    </submittedName>
</protein>